<feature type="transmembrane region" description="Helical" evidence="1">
    <location>
        <begin position="21"/>
        <end position="46"/>
    </location>
</feature>
<gene>
    <name evidence="2" type="ORF">IAA63_10895</name>
</gene>
<keyword evidence="1" id="KW-0812">Transmembrane</keyword>
<evidence type="ECO:0000256" key="1">
    <source>
        <dbReference type="SAM" id="Phobius"/>
    </source>
</evidence>
<dbReference type="EMBL" id="DVON01000229">
    <property type="protein sequence ID" value="HIV13630.1"/>
    <property type="molecule type" value="Genomic_DNA"/>
</dbReference>
<organism evidence="2 3">
    <name type="scientific">Candidatus Pullilachnospira stercoravium</name>
    <dbReference type="NCBI Taxonomy" id="2840913"/>
    <lineage>
        <taxon>Bacteria</taxon>
        <taxon>Bacillati</taxon>
        <taxon>Bacillota</taxon>
        <taxon>Clostridia</taxon>
        <taxon>Lachnospirales</taxon>
        <taxon>Lachnospiraceae</taxon>
        <taxon>Lachnospiraceae incertae sedis</taxon>
        <taxon>Candidatus Pullilachnospira</taxon>
    </lineage>
</organism>
<dbReference type="Proteomes" id="UP000886723">
    <property type="component" value="Unassembled WGS sequence"/>
</dbReference>
<accession>A0A9D1T6G8</accession>
<keyword evidence="1" id="KW-1133">Transmembrane helix</keyword>
<feature type="transmembrane region" description="Helical" evidence="1">
    <location>
        <begin position="58"/>
        <end position="76"/>
    </location>
</feature>
<reference evidence="2" key="1">
    <citation type="submission" date="2020-10" db="EMBL/GenBank/DDBJ databases">
        <authorList>
            <person name="Gilroy R."/>
        </authorList>
    </citation>
    <scope>NUCLEOTIDE SEQUENCE</scope>
    <source>
        <strain evidence="2">ChiBcec2-4451</strain>
    </source>
</reference>
<comment type="caution">
    <text evidence="2">The sequence shown here is derived from an EMBL/GenBank/DDBJ whole genome shotgun (WGS) entry which is preliminary data.</text>
</comment>
<protein>
    <submittedName>
        <fullName evidence="2">Uncharacterized protein</fullName>
    </submittedName>
</protein>
<dbReference type="AlphaFoldDB" id="A0A9D1T6G8"/>
<feature type="transmembrane region" description="Helical" evidence="1">
    <location>
        <begin position="97"/>
        <end position="116"/>
    </location>
</feature>
<name>A0A9D1T6G8_9FIRM</name>
<evidence type="ECO:0000313" key="3">
    <source>
        <dbReference type="Proteomes" id="UP000886723"/>
    </source>
</evidence>
<evidence type="ECO:0000313" key="2">
    <source>
        <dbReference type="EMBL" id="HIV13630.1"/>
    </source>
</evidence>
<reference evidence="2" key="2">
    <citation type="journal article" date="2021" name="PeerJ">
        <title>Extensive microbial diversity within the chicken gut microbiome revealed by metagenomics and culture.</title>
        <authorList>
            <person name="Gilroy R."/>
            <person name="Ravi A."/>
            <person name="Getino M."/>
            <person name="Pursley I."/>
            <person name="Horton D.L."/>
            <person name="Alikhan N.F."/>
            <person name="Baker D."/>
            <person name="Gharbi K."/>
            <person name="Hall N."/>
            <person name="Watson M."/>
            <person name="Adriaenssens E.M."/>
            <person name="Foster-Nyarko E."/>
            <person name="Jarju S."/>
            <person name="Secka A."/>
            <person name="Antonio M."/>
            <person name="Oren A."/>
            <person name="Chaudhuri R.R."/>
            <person name="La Ragione R."/>
            <person name="Hildebrand F."/>
            <person name="Pallen M.J."/>
        </authorList>
    </citation>
    <scope>NUCLEOTIDE SEQUENCE</scope>
    <source>
        <strain evidence="2">ChiBcec2-4451</strain>
    </source>
</reference>
<proteinExistence type="predicted"/>
<sequence length="125" mass="13310">MNKNKDFSSRAKAFAGDLLKAFLAGAAAGAALALLLFLVGLAVSGGNFTTAVEAAKNGMFLVTAVVLFILAGMIMVKGKKPERFQEENGWRNHFAVVGYKMAMAMVAAAIVLWAVILDYVQLQLL</sequence>
<keyword evidence="1" id="KW-0472">Membrane</keyword>